<dbReference type="RefSeq" id="WP_376804041.1">
    <property type="nucleotide sequence ID" value="NZ_DBNB01000037.1"/>
</dbReference>
<protein>
    <recommendedName>
        <fullName evidence="4">DUF3306 domain-containing protein</fullName>
    </recommendedName>
</protein>
<feature type="region of interest" description="Disordered" evidence="1">
    <location>
        <begin position="162"/>
        <end position="191"/>
    </location>
</feature>
<feature type="region of interest" description="Disordered" evidence="1">
    <location>
        <begin position="1"/>
        <end position="27"/>
    </location>
</feature>
<comment type="caution">
    <text evidence="2">The sequence shown here is derived from an EMBL/GenBank/DDBJ whole genome shotgun (WGS) entry which is preliminary data.</text>
</comment>
<evidence type="ECO:0000256" key="1">
    <source>
        <dbReference type="SAM" id="MobiDB-lite"/>
    </source>
</evidence>
<feature type="compositionally biased region" description="Basic and acidic residues" evidence="1">
    <location>
        <begin position="1"/>
        <end position="14"/>
    </location>
</feature>
<organism evidence="2 3">
    <name type="scientific">Candidatus Raskinella chloraquaticus</name>
    <dbReference type="NCBI Taxonomy" id="1951219"/>
    <lineage>
        <taxon>Bacteria</taxon>
        <taxon>Pseudomonadati</taxon>
        <taxon>Pseudomonadota</taxon>
        <taxon>Alphaproteobacteria</taxon>
        <taxon>Hyphomicrobiales</taxon>
        <taxon>Phreatobacteraceae</taxon>
        <taxon>Candidatus Raskinella</taxon>
    </lineage>
</organism>
<accession>A0A1W9HZH0</accession>
<feature type="compositionally biased region" description="Polar residues" evidence="1">
    <location>
        <begin position="164"/>
        <end position="173"/>
    </location>
</feature>
<sequence>MMAGGGDDHDKEGGEGFLSRWSRVKARPERDADIAVAPLPINAMDAAAIPPQAFEDGAADLPRLEDILPEGSIAQFLRKGIPQALTTAALRQAWTQDPRIRDFIEVAENQYDFNNPTSIYGFGELPADTDIAALVRQATGFGYHEPDKSPDEGEAIAGNERLAQDSTRLSQPLSVADDGGQTAPDSVAAAPLPASEMVMEQAVAGAVQPDAPSPPVRPRRHGGALPV</sequence>
<name>A0A1W9HZH0_9HYPH</name>
<dbReference type="InterPro" id="IPR021735">
    <property type="entry name" value="DUF3306"/>
</dbReference>
<reference evidence="2 3" key="1">
    <citation type="journal article" date="2017" name="Water Res.">
        <title>Comammox in drinking water systems.</title>
        <authorList>
            <person name="Wang Y."/>
            <person name="Ma L."/>
            <person name="Mao Y."/>
            <person name="Jiang X."/>
            <person name="Xia Y."/>
            <person name="Yu K."/>
            <person name="Li B."/>
            <person name="Zhang T."/>
        </authorList>
    </citation>
    <scope>NUCLEOTIDE SEQUENCE [LARGE SCALE GENOMIC DNA]</scope>
    <source>
        <strain evidence="2">SG_bin8</strain>
    </source>
</reference>
<dbReference type="EMBL" id="LWDL01000012">
    <property type="protein sequence ID" value="OQW52730.1"/>
    <property type="molecule type" value="Genomic_DNA"/>
</dbReference>
<gene>
    <name evidence="2" type="ORF">A4S15_07940</name>
</gene>
<evidence type="ECO:0000313" key="3">
    <source>
        <dbReference type="Proteomes" id="UP000192872"/>
    </source>
</evidence>
<dbReference type="AlphaFoldDB" id="A0A1W9HZH0"/>
<proteinExistence type="predicted"/>
<dbReference type="STRING" id="1827387.A4S15_07940"/>
<evidence type="ECO:0000313" key="2">
    <source>
        <dbReference type="EMBL" id="OQW52730.1"/>
    </source>
</evidence>
<evidence type="ECO:0008006" key="4">
    <source>
        <dbReference type="Google" id="ProtNLM"/>
    </source>
</evidence>
<dbReference type="Proteomes" id="UP000192872">
    <property type="component" value="Unassembled WGS sequence"/>
</dbReference>
<dbReference type="Pfam" id="PF11748">
    <property type="entry name" value="DUF3306"/>
    <property type="match status" value="1"/>
</dbReference>
<feature type="region of interest" description="Disordered" evidence="1">
    <location>
        <begin position="204"/>
        <end position="227"/>
    </location>
</feature>
<feature type="compositionally biased region" description="Basic residues" evidence="1">
    <location>
        <begin position="217"/>
        <end position="227"/>
    </location>
</feature>